<reference evidence="3 4" key="1">
    <citation type="submission" date="2016-03" db="EMBL/GenBank/DDBJ databases">
        <authorList>
            <person name="Ploux O."/>
        </authorList>
    </citation>
    <scope>NUCLEOTIDE SEQUENCE [LARGE SCALE GENOMIC DNA]</scope>
    <source>
        <strain evidence="3 4">BER2</strain>
    </source>
</reference>
<evidence type="ECO:0000259" key="2">
    <source>
        <dbReference type="PROSITE" id="PS51168"/>
    </source>
</evidence>
<dbReference type="Gene3D" id="1.20.59.10">
    <property type="entry name" value="Chorismate mutase"/>
    <property type="match status" value="1"/>
</dbReference>
<dbReference type="InterPro" id="IPR036263">
    <property type="entry name" value="Chorismate_II_sf"/>
</dbReference>
<dbReference type="PROSITE" id="PS51168">
    <property type="entry name" value="CHORISMATE_MUT_2"/>
    <property type="match status" value="1"/>
</dbReference>
<sequence length="92" mass="10812">MSIEILRAEIDHIHDSLRDLLIQRRDLALKIWSLKKDQNLPLIVPEREQEILESFVSGPDLSSDPEFQQALTHIMQSVLREYRSYLISRVSK</sequence>
<proteinExistence type="predicted"/>
<dbReference type="InterPro" id="IPR002701">
    <property type="entry name" value="CM_II_prokaryot"/>
</dbReference>
<organism evidence="3 4">
    <name type="scientific">Bdellovibrio bacteriovorus</name>
    <dbReference type="NCBI Taxonomy" id="959"/>
    <lineage>
        <taxon>Bacteria</taxon>
        <taxon>Pseudomonadati</taxon>
        <taxon>Bdellovibrionota</taxon>
        <taxon>Bdellovibrionia</taxon>
        <taxon>Bdellovibrionales</taxon>
        <taxon>Pseudobdellovibrionaceae</taxon>
        <taxon>Bdellovibrio</taxon>
    </lineage>
</organism>
<evidence type="ECO:0000313" key="4">
    <source>
        <dbReference type="Proteomes" id="UP000075391"/>
    </source>
</evidence>
<dbReference type="EC" id="5.4.99.5" evidence="1"/>
<dbReference type="RefSeq" id="WP_063243045.1">
    <property type="nucleotide sequence ID" value="NZ_CP168967.1"/>
</dbReference>
<accession>A0A150WUF7</accession>
<dbReference type="OrthoDB" id="9342688at2"/>
<dbReference type="EMBL" id="LUKF01000003">
    <property type="protein sequence ID" value="KYG70137.1"/>
    <property type="molecule type" value="Genomic_DNA"/>
</dbReference>
<dbReference type="InterPro" id="IPR036979">
    <property type="entry name" value="CM_dom_sf"/>
</dbReference>
<dbReference type="Pfam" id="PF01817">
    <property type="entry name" value="CM_2"/>
    <property type="match status" value="1"/>
</dbReference>
<comment type="caution">
    <text evidence="3">The sequence shown here is derived from an EMBL/GenBank/DDBJ whole genome shotgun (WGS) entry which is preliminary data.</text>
</comment>
<dbReference type="Proteomes" id="UP000075391">
    <property type="component" value="Unassembled WGS sequence"/>
</dbReference>
<dbReference type="GO" id="GO:0046417">
    <property type="term" value="P:chorismate metabolic process"/>
    <property type="evidence" value="ECO:0007669"/>
    <property type="project" value="InterPro"/>
</dbReference>
<protein>
    <recommendedName>
        <fullName evidence="1">chorismate mutase</fullName>
        <ecNumber evidence="1">5.4.99.5</ecNumber>
    </recommendedName>
</protein>
<dbReference type="SMART" id="SM00830">
    <property type="entry name" value="CM_2"/>
    <property type="match status" value="1"/>
</dbReference>
<feature type="domain" description="Chorismate mutase" evidence="2">
    <location>
        <begin position="1"/>
        <end position="87"/>
    </location>
</feature>
<dbReference type="GO" id="GO:0004106">
    <property type="term" value="F:chorismate mutase activity"/>
    <property type="evidence" value="ECO:0007669"/>
    <property type="project" value="UniProtKB-EC"/>
</dbReference>
<dbReference type="SUPFAM" id="SSF48600">
    <property type="entry name" value="Chorismate mutase II"/>
    <property type="match status" value="1"/>
</dbReference>
<name>A0A150WUF7_BDEBC</name>
<evidence type="ECO:0000256" key="1">
    <source>
        <dbReference type="ARBA" id="ARBA00012404"/>
    </source>
</evidence>
<gene>
    <name evidence="3" type="ORF">AZI85_15750</name>
</gene>
<evidence type="ECO:0000313" key="3">
    <source>
        <dbReference type="EMBL" id="KYG70137.1"/>
    </source>
</evidence>
<dbReference type="AlphaFoldDB" id="A0A150WUF7"/>